<evidence type="ECO:0000313" key="11">
    <source>
        <dbReference type="Proteomes" id="UP001648503"/>
    </source>
</evidence>
<gene>
    <name evidence="10" type="ORF">BASA50_005897</name>
</gene>
<protein>
    <recommendedName>
        <fullName evidence="2 7">Vacuolar protein sorting-associated protein 29</fullName>
    </recommendedName>
</protein>
<dbReference type="PANTHER" id="PTHR11124">
    <property type="entry name" value="VACUOLAR SORTING PROTEIN VPS29"/>
    <property type="match status" value="1"/>
</dbReference>
<organism evidence="10 11">
    <name type="scientific">Batrachochytrium salamandrivorans</name>
    <dbReference type="NCBI Taxonomy" id="1357716"/>
    <lineage>
        <taxon>Eukaryota</taxon>
        <taxon>Fungi</taxon>
        <taxon>Fungi incertae sedis</taxon>
        <taxon>Chytridiomycota</taxon>
        <taxon>Chytridiomycota incertae sedis</taxon>
        <taxon>Chytridiomycetes</taxon>
        <taxon>Rhizophydiales</taxon>
        <taxon>Rhizophydiales incertae sedis</taxon>
        <taxon>Batrachochytrium</taxon>
    </lineage>
</organism>
<dbReference type="InterPro" id="IPR000979">
    <property type="entry name" value="Phosphodiesterase_MJ0936/Vps29"/>
</dbReference>
<sequence>MLVLLIGDFHVPHRAIDLPAKFKKLLVPGKIQQILSTGNLTSKDTYDYLRTIAPDVITVRGDMDEFLPPSSTVLSSSLPSSSSPQQPPNAKVIQHGPIRIGLLHGHQVLPWGNVQALGIAARQLDVDVLVSGHTHVFEAFEHEGRFFVNPGSATGAFSLVRSPLLSAAINNPTFAAATTTAAAATVTATTTDTTSSIATNSKVPKNQAESPTSNSPDSANSTPASVTSASPSQPPQDPPPCPEIMESSPIADTLAIAPSALVETTPSFVLMDVQGTTIVLYVYKLIDGEVKVEKLDYEKGIDISTK</sequence>
<accession>A0ABQ8FBJ3</accession>
<dbReference type="EMBL" id="JAFCIX010000310">
    <property type="protein sequence ID" value="KAH6595379.1"/>
    <property type="molecule type" value="Genomic_DNA"/>
</dbReference>
<evidence type="ECO:0000256" key="1">
    <source>
        <dbReference type="ARBA" id="ARBA00005945"/>
    </source>
</evidence>
<evidence type="ECO:0000256" key="6">
    <source>
        <dbReference type="ARBA" id="ARBA00022927"/>
    </source>
</evidence>
<feature type="domain" description="Calcineurin-like phosphoesterase" evidence="9">
    <location>
        <begin position="1"/>
        <end position="156"/>
    </location>
</feature>
<reference evidence="10 11" key="1">
    <citation type="submission" date="2021-02" db="EMBL/GenBank/DDBJ databases">
        <title>Variation within the Batrachochytrium salamandrivorans European outbreak.</title>
        <authorList>
            <person name="Kelly M."/>
            <person name="Pasmans F."/>
            <person name="Shea T.P."/>
            <person name="Munoz J.F."/>
            <person name="Carranza S."/>
            <person name="Cuomo C.A."/>
            <person name="Martel A."/>
        </authorList>
    </citation>
    <scope>NUCLEOTIDE SEQUENCE [LARGE SCALE GENOMIC DNA]</scope>
    <source>
        <strain evidence="10 11">AMFP18/2</strain>
    </source>
</reference>
<feature type="compositionally biased region" description="Low complexity" evidence="8">
    <location>
        <begin position="71"/>
        <end position="84"/>
    </location>
</feature>
<dbReference type="SUPFAM" id="SSF56300">
    <property type="entry name" value="Metallo-dependent phosphatases"/>
    <property type="match status" value="1"/>
</dbReference>
<comment type="similarity">
    <text evidence="1 7">Belongs to the VPS29 family.</text>
</comment>
<feature type="compositionally biased region" description="Pro residues" evidence="8">
    <location>
        <begin position="232"/>
        <end position="242"/>
    </location>
</feature>
<feature type="compositionally biased region" description="Low complexity" evidence="8">
    <location>
        <begin position="190"/>
        <end position="201"/>
    </location>
</feature>
<feature type="region of interest" description="Disordered" evidence="8">
    <location>
        <begin position="190"/>
        <end position="246"/>
    </location>
</feature>
<evidence type="ECO:0000256" key="3">
    <source>
        <dbReference type="ARBA" id="ARBA00022448"/>
    </source>
</evidence>
<keyword evidence="4" id="KW-0479">Metal-binding</keyword>
<dbReference type="InterPro" id="IPR029052">
    <property type="entry name" value="Metallo-depent_PP-like"/>
</dbReference>
<dbReference type="NCBIfam" id="TIGR00040">
    <property type="entry name" value="yfcE"/>
    <property type="match status" value="1"/>
</dbReference>
<comment type="caution">
    <text evidence="10">The sequence shown here is derived from an EMBL/GenBank/DDBJ whole genome shotgun (WGS) entry which is preliminary data.</text>
</comment>
<keyword evidence="3" id="KW-0813">Transport</keyword>
<evidence type="ECO:0000259" key="9">
    <source>
        <dbReference type="Pfam" id="PF12850"/>
    </source>
</evidence>
<evidence type="ECO:0000256" key="8">
    <source>
        <dbReference type="SAM" id="MobiDB-lite"/>
    </source>
</evidence>
<evidence type="ECO:0000256" key="4">
    <source>
        <dbReference type="ARBA" id="ARBA00022723"/>
    </source>
</evidence>
<dbReference type="Gene3D" id="3.60.21.10">
    <property type="match status" value="2"/>
</dbReference>
<dbReference type="Proteomes" id="UP001648503">
    <property type="component" value="Unassembled WGS sequence"/>
</dbReference>
<evidence type="ECO:0000256" key="2">
    <source>
        <dbReference type="ARBA" id="ARBA00017767"/>
    </source>
</evidence>
<feature type="region of interest" description="Disordered" evidence="8">
    <location>
        <begin position="71"/>
        <end position="90"/>
    </location>
</feature>
<keyword evidence="5" id="KW-0378">Hydrolase</keyword>
<evidence type="ECO:0000256" key="5">
    <source>
        <dbReference type="ARBA" id="ARBA00022801"/>
    </source>
</evidence>
<evidence type="ECO:0000313" key="10">
    <source>
        <dbReference type="EMBL" id="KAH6595379.1"/>
    </source>
</evidence>
<feature type="compositionally biased region" description="Low complexity" evidence="8">
    <location>
        <begin position="218"/>
        <end position="231"/>
    </location>
</feature>
<dbReference type="InterPro" id="IPR028661">
    <property type="entry name" value="Vps29"/>
</dbReference>
<name>A0ABQ8FBJ3_9FUNG</name>
<keyword evidence="6" id="KW-0653">Protein transport</keyword>
<dbReference type="PROSITE" id="PS01269">
    <property type="entry name" value="UPF0025"/>
    <property type="match status" value="1"/>
</dbReference>
<dbReference type="CDD" id="cd07394">
    <property type="entry name" value="MPP_Vps29"/>
    <property type="match status" value="1"/>
</dbReference>
<dbReference type="InterPro" id="IPR024654">
    <property type="entry name" value="Calcineurin-like_PHP_lpxH"/>
</dbReference>
<proteinExistence type="inferred from homology"/>
<dbReference type="Pfam" id="PF12850">
    <property type="entry name" value="Metallophos_2"/>
    <property type="match status" value="1"/>
</dbReference>
<feature type="compositionally biased region" description="Polar residues" evidence="8">
    <location>
        <begin position="202"/>
        <end position="217"/>
    </location>
</feature>
<keyword evidence="11" id="KW-1185">Reference proteome</keyword>
<dbReference type="InterPro" id="IPR020935">
    <property type="entry name" value="PdiEstase_YfcE_CS"/>
</dbReference>
<evidence type="ECO:0000256" key="7">
    <source>
        <dbReference type="RuleBase" id="RU362040"/>
    </source>
</evidence>